<sequence>MCAEAAKLQLGGEHDEWPQQQQQQQQQQRLIKAKRSFAGSSPGKGNNYIKCLLRSSQLRSSGYNRHNLNICQIGQLTG</sequence>
<accession>A0A484C0F5</accession>
<proteinExistence type="predicted"/>
<evidence type="ECO:0000256" key="1">
    <source>
        <dbReference type="SAM" id="MobiDB-lite"/>
    </source>
</evidence>
<name>A0A484C0F5_DRONA</name>
<feature type="compositionally biased region" description="Low complexity" evidence="1">
    <location>
        <begin position="19"/>
        <end position="28"/>
    </location>
</feature>
<keyword evidence="3" id="KW-1185">Reference proteome</keyword>
<organism evidence="2 3">
    <name type="scientific">Drosophila navojoa</name>
    <name type="common">Fruit fly</name>
    <dbReference type="NCBI Taxonomy" id="7232"/>
    <lineage>
        <taxon>Eukaryota</taxon>
        <taxon>Metazoa</taxon>
        <taxon>Ecdysozoa</taxon>
        <taxon>Arthropoda</taxon>
        <taxon>Hexapoda</taxon>
        <taxon>Insecta</taxon>
        <taxon>Pterygota</taxon>
        <taxon>Neoptera</taxon>
        <taxon>Endopterygota</taxon>
        <taxon>Diptera</taxon>
        <taxon>Brachycera</taxon>
        <taxon>Muscomorpha</taxon>
        <taxon>Ephydroidea</taxon>
        <taxon>Drosophilidae</taxon>
        <taxon>Drosophila</taxon>
    </lineage>
</organism>
<dbReference type="AlphaFoldDB" id="A0A484C0F5"/>
<evidence type="ECO:0000313" key="3">
    <source>
        <dbReference type="Proteomes" id="UP000295192"/>
    </source>
</evidence>
<dbReference type="Proteomes" id="UP000295192">
    <property type="component" value="Unassembled WGS sequence"/>
</dbReference>
<feature type="region of interest" description="Disordered" evidence="1">
    <location>
        <begin position="1"/>
        <end position="46"/>
    </location>
</feature>
<dbReference type="EMBL" id="LSRL02000001">
    <property type="protein sequence ID" value="TDG53215.1"/>
    <property type="molecule type" value="Genomic_DNA"/>
</dbReference>
<protein>
    <submittedName>
        <fullName evidence="2">Uncharacterized protein</fullName>
    </submittedName>
</protein>
<evidence type="ECO:0000313" key="2">
    <source>
        <dbReference type="EMBL" id="TDG53215.1"/>
    </source>
</evidence>
<reference evidence="2 3" key="1">
    <citation type="journal article" date="2019" name="J. Hered.">
        <title>An Improved Genome Assembly for Drosophila navojoa, the Basal Species in the mojavensis Cluster.</title>
        <authorList>
            <person name="Vanderlinde T."/>
            <person name="Dupim E.G."/>
            <person name="Nazario-Yepiz N.O."/>
            <person name="Carvalho A.B."/>
        </authorList>
    </citation>
    <scope>NUCLEOTIDE SEQUENCE [LARGE SCALE GENOMIC DNA]</scope>
    <source>
        <strain evidence="2">Navoj_Jal97</strain>
        <tissue evidence="2">Whole organism</tissue>
    </source>
</reference>
<gene>
    <name evidence="2" type="ORF">AWZ03_000030</name>
</gene>
<comment type="caution">
    <text evidence="2">The sequence shown here is derived from an EMBL/GenBank/DDBJ whole genome shotgun (WGS) entry which is preliminary data.</text>
</comment>